<evidence type="ECO:0000256" key="9">
    <source>
        <dbReference type="ARBA" id="ARBA00023125"/>
    </source>
</evidence>
<evidence type="ECO:0000256" key="7">
    <source>
        <dbReference type="ARBA" id="ARBA00022840"/>
    </source>
</evidence>
<dbReference type="SUPFAM" id="SSF54211">
    <property type="entry name" value="Ribosomal protein S5 domain 2-like"/>
    <property type="match status" value="1"/>
</dbReference>
<evidence type="ECO:0000256" key="11">
    <source>
        <dbReference type="HAMAP-Rule" id="MF_01498"/>
    </source>
</evidence>
<keyword evidence="8 11" id="KW-0346">Stress response</keyword>
<dbReference type="GO" id="GO:0005524">
    <property type="term" value="F:ATP binding"/>
    <property type="evidence" value="ECO:0007669"/>
    <property type="project" value="UniProtKB-UniRule"/>
</dbReference>
<dbReference type="AlphaFoldDB" id="A0A2M8EXT7"/>
<keyword evidence="5" id="KW-0378">Hydrolase</keyword>
<dbReference type="GO" id="GO:0005829">
    <property type="term" value="C:cytosol"/>
    <property type="evidence" value="ECO:0007669"/>
    <property type="project" value="TreeGrafter"/>
</dbReference>
<evidence type="ECO:0000256" key="12">
    <source>
        <dbReference type="NCBIfam" id="TIGR00416"/>
    </source>
</evidence>
<evidence type="ECO:0000256" key="5">
    <source>
        <dbReference type="ARBA" id="ARBA00022801"/>
    </source>
</evidence>
<protein>
    <recommendedName>
        <fullName evidence="11 12">DNA repair protein RadA</fullName>
    </recommendedName>
</protein>
<feature type="domain" description="RecA family profile 1" evidence="14">
    <location>
        <begin position="78"/>
        <end position="224"/>
    </location>
</feature>
<dbReference type="GO" id="GO:0140664">
    <property type="term" value="F:ATP-dependent DNA damage sensor activity"/>
    <property type="evidence" value="ECO:0007669"/>
    <property type="project" value="InterPro"/>
</dbReference>
<dbReference type="Proteomes" id="UP000231383">
    <property type="component" value="Unassembled WGS sequence"/>
</dbReference>
<proteinExistence type="inferred from homology"/>
<comment type="domain">
    <text evidence="11">The middle region has homology to RecA with ATPase motifs including the RadA KNRFG motif, while the C-terminus is homologous to Lon protease.</text>
</comment>
<dbReference type="InterPro" id="IPR014774">
    <property type="entry name" value="KaiC-like_dom"/>
</dbReference>
<evidence type="ECO:0000256" key="1">
    <source>
        <dbReference type="ARBA" id="ARBA00022723"/>
    </source>
</evidence>
<comment type="function">
    <text evidence="13">DNA-dependent ATPase involved in processing of recombination intermediates, plays a role in repairing DNA breaks. Stimulates the branch migration of RecA-mediated strand transfer reactions, allowing the 3' invading strand to extend heteroduplex DNA faster. Binds ssDNA in the presence of ADP but not other nucleotides, has ATPase activity that is stimulated by ssDNA and various branched DNA structures, but inhibited by SSB. Does not have RecA's homology-searching function.</text>
</comment>
<keyword evidence="6 13" id="KW-0862">Zinc</keyword>
<dbReference type="Gene3D" id="3.30.230.10">
    <property type="match status" value="1"/>
</dbReference>
<accession>A0A2M8EXT7</accession>
<dbReference type="GO" id="GO:0003684">
    <property type="term" value="F:damaged DNA binding"/>
    <property type="evidence" value="ECO:0007669"/>
    <property type="project" value="InterPro"/>
</dbReference>
<dbReference type="EMBL" id="PFSC01000123">
    <property type="protein sequence ID" value="PJC30938.1"/>
    <property type="molecule type" value="Genomic_DNA"/>
</dbReference>
<dbReference type="Pfam" id="PF06745">
    <property type="entry name" value="ATPase"/>
    <property type="match status" value="1"/>
</dbReference>
<name>A0A2M8EXT7_9BACT</name>
<evidence type="ECO:0000256" key="6">
    <source>
        <dbReference type="ARBA" id="ARBA00022833"/>
    </source>
</evidence>
<evidence type="ECO:0000313" key="15">
    <source>
        <dbReference type="EMBL" id="PJC30938.1"/>
    </source>
</evidence>
<dbReference type="PROSITE" id="PS50162">
    <property type="entry name" value="RECA_2"/>
    <property type="match status" value="1"/>
</dbReference>
<dbReference type="InterPro" id="IPR020568">
    <property type="entry name" value="Ribosomal_Su5_D2-typ_SF"/>
</dbReference>
<dbReference type="PANTHER" id="PTHR32472:SF10">
    <property type="entry name" value="DNA REPAIR PROTEIN RADA-LIKE PROTEIN"/>
    <property type="match status" value="1"/>
</dbReference>
<keyword evidence="3 11" id="KW-0227">DNA damage</keyword>
<feature type="region of interest" description="Lon-protease-like" evidence="11">
    <location>
        <begin position="360"/>
        <end position="447"/>
    </location>
</feature>
<keyword evidence="2 11" id="KW-0547">Nucleotide-binding</keyword>
<keyword evidence="9 11" id="KW-0238">DNA-binding</keyword>
<evidence type="ECO:0000256" key="4">
    <source>
        <dbReference type="ARBA" id="ARBA00022771"/>
    </source>
</evidence>
<evidence type="ECO:0000256" key="3">
    <source>
        <dbReference type="ARBA" id="ARBA00022763"/>
    </source>
</evidence>
<evidence type="ECO:0000256" key="8">
    <source>
        <dbReference type="ARBA" id="ARBA00023016"/>
    </source>
</evidence>
<evidence type="ECO:0000256" key="10">
    <source>
        <dbReference type="ARBA" id="ARBA00023204"/>
    </source>
</evidence>
<feature type="binding site" evidence="11">
    <location>
        <begin position="107"/>
        <end position="114"/>
    </location>
    <ligand>
        <name>ATP</name>
        <dbReference type="ChEBI" id="CHEBI:30616"/>
    </ligand>
</feature>
<reference evidence="16" key="1">
    <citation type="submission" date="2017-09" db="EMBL/GenBank/DDBJ databases">
        <title>Depth-based differentiation of microbial function through sediment-hosted aquifers and enrichment of novel symbionts in the deep terrestrial subsurface.</title>
        <authorList>
            <person name="Probst A.J."/>
            <person name="Ladd B."/>
            <person name="Jarett J.K."/>
            <person name="Geller-Mcgrath D.E."/>
            <person name="Sieber C.M.K."/>
            <person name="Emerson J.B."/>
            <person name="Anantharaman K."/>
            <person name="Thomas B.C."/>
            <person name="Malmstrom R."/>
            <person name="Stieglmeier M."/>
            <person name="Klingl A."/>
            <person name="Woyke T."/>
            <person name="Ryan C.M."/>
            <person name="Banfield J.F."/>
        </authorList>
    </citation>
    <scope>NUCLEOTIDE SEQUENCE [LARGE SCALE GENOMIC DNA]</scope>
</reference>
<dbReference type="InterPro" id="IPR003593">
    <property type="entry name" value="AAA+_ATPase"/>
</dbReference>
<keyword evidence="7 11" id="KW-0067">ATP-binding</keyword>
<dbReference type="GO" id="GO:0000725">
    <property type="term" value="P:recombinational repair"/>
    <property type="evidence" value="ECO:0007669"/>
    <property type="project" value="UniProtKB-UniRule"/>
</dbReference>
<evidence type="ECO:0000313" key="16">
    <source>
        <dbReference type="Proteomes" id="UP000231383"/>
    </source>
</evidence>
<dbReference type="InterPro" id="IPR027417">
    <property type="entry name" value="P-loop_NTPase"/>
</dbReference>
<dbReference type="InterPro" id="IPR041166">
    <property type="entry name" value="Rubredoxin_2"/>
</dbReference>
<dbReference type="HAMAP" id="MF_01498">
    <property type="entry name" value="RadA_bact"/>
    <property type="match status" value="1"/>
</dbReference>
<dbReference type="FunFam" id="3.40.50.300:FF:000050">
    <property type="entry name" value="DNA repair protein RadA"/>
    <property type="match status" value="1"/>
</dbReference>
<evidence type="ECO:0000259" key="14">
    <source>
        <dbReference type="PROSITE" id="PS50162"/>
    </source>
</evidence>
<keyword evidence="10 11" id="KW-0234">DNA repair</keyword>
<sequence>MINPYLLFSNNCEVQYAMTLFICSNCGEGSATWMGRCPSCNQWETFKEARGIGEPSKTRTKETQSFTHTSFQKIKPLDNRRVSTGMFEFDRVLGGGMVKGSAILLTGEPGVGKSTLLLQGLKNLSTVYISGEESAEQVKDRADRLKLNLTAFIFSDTLQVEGIIEGINKMKTKPEVIVIDSIQTVYSKEIDSPPGNISQLREATSKLIRLAKETSIPIMIVGHVTKDGDIAGPKTLEHMVDAVLHFEGERISNFRILRANKNRFGSTDEIGIFEMKELGLVEIDNPLAFVDDDRELHVPGKSIVGVMEGRRPLFFEIQALASPTFLSMPRRVVKGVDYNKVLLLLAVIQKNLNLSLSTYDLYINVVGGVDIKSTAADLGIAAAVISSIKNIPISAQTLFTGEMGLLGEIRAVYSQTKVLKESKRLKFNNIYSSENCRTIKELYKTFR</sequence>
<keyword evidence="4 13" id="KW-0863">Zinc-finger</keyword>
<dbReference type="CDD" id="cd01121">
    <property type="entry name" value="RadA_SMS_N"/>
    <property type="match status" value="1"/>
</dbReference>
<dbReference type="Gene3D" id="3.40.50.300">
    <property type="entry name" value="P-loop containing nucleotide triphosphate hydrolases"/>
    <property type="match status" value="1"/>
</dbReference>
<dbReference type="GO" id="GO:0016787">
    <property type="term" value="F:hydrolase activity"/>
    <property type="evidence" value="ECO:0007669"/>
    <property type="project" value="UniProtKB-KW"/>
</dbReference>
<dbReference type="Pfam" id="PF18073">
    <property type="entry name" value="Zn_ribbon_LapB"/>
    <property type="match status" value="1"/>
</dbReference>
<gene>
    <name evidence="11" type="primary">radA</name>
    <name evidence="15" type="ORF">CO051_04610</name>
</gene>
<comment type="similarity">
    <text evidence="11 13">Belongs to the RecA family. RadA subfamily.</text>
</comment>
<dbReference type="PANTHER" id="PTHR32472">
    <property type="entry name" value="DNA REPAIR PROTEIN RADA"/>
    <property type="match status" value="1"/>
</dbReference>
<keyword evidence="1 11" id="KW-0479">Metal-binding</keyword>
<comment type="function">
    <text evidence="11">Plays a role in repairing double-strand DNA breaks, probably involving stabilizing or processing branched DNA or blocked replication forks.</text>
</comment>
<evidence type="ECO:0000256" key="2">
    <source>
        <dbReference type="ARBA" id="ARBA00022741"/>
    </source>
</evidence>
<evidence type="ECO:0000256" key="13">
    <source>
        <dbReference type="RuleBase" id="RU003555"/>
    </source>
</evidence>
<dbReference type="InterPro" id="IPR004504">
    <property type="entry name" value="DNA_repair_RadA"/>
</dbReference>
<comment type="caution">
    <text evidence="15">The sequence shown here is derived from an EMBL/GenBank/DDBJ whole genome shotgun (WGS) entry which is preliminary data.</text>
</comment>
<dbReference type="PRINTS" id="PR01874">
    <property type="entry name" value="DNAREPAIRADA"/>
</dbReference>
<dbReference type="SMART" id="SM00382">
    <property type="entry name" value="AAA"/>
    <property type="match status" value="1"/>
</dbReference>
<organism evidence="15 16">
    <name type="scientific">Candidatus Roizmanbacteria bacterium CG_4_9_14_0_2_um_filter_39_13</name>
    <dbReference type="NCBI Taxonomy" id="1974839"/>
    <lineage>
        <taxon>Bacteria</taxon>
        <taxon>Candidatus Roizmaniibacteriota</taxon>
    </lineage>
</organism>
<dbReference type="InterPro" id="IPR014721">
    <property type="entry name" value="Ribsml_uS5_D2-typ_fold_subgr"/>
</dbReference>
<dbReference type="GO" id="GO:0008270">
    <property type="term" value="F:zinc ion binding"/>
    <property type="evidence" value="ECO:0007669"/>
    <property type="project" value="UniProtKB-KW"/>
</dbReference>
<dbReference type="InterPro" id="IPR020588">
    <property type="entry name" value="RecA_ATP-bd"/>
</dbReference>
<dbReference type="NCBIfam" id="TIGR00416">
    <property type="entry name" value="sms"/>
    <property type="match status" value="1"/>
</dbReference>
<feature type="short sequence motif" description="RadA KNRFG motif" evidence="11">
    <location>
        <begin position="261"/>
        <end position="265"/>
    </location>
</feature>
<dbReference type="SUPFAM" id="SSF52540">
    <property type="entry name" value="P-loop containing nucleoside triphosphate hydrolases"/>
    <property type="match status" value="1"/>
</dbReference>